<gene>
    <name evidence="4" type="primary">thiD</name>
    <name evidence="4" type="ORF">CMUC_0774</name>
</gene>
<dbReference type="GO" id="GO:0005829">
    <property type="term" value="C:cytosol"/>
    <property type="evidence" value="ECO:0007669"/>
    <property type="project" value="TreeGrafter"/>
</dbReference>
<accession>A0A6G5QFZ3</accession>
<evidence type="ECO:0000256" key="2">
    <source>
        <dbReference type="ARBA" id="ARBA00012135"/>
    </source>
</evidence>
<dbReference type="CDD" id="cd01169">
    <property type="entry name" value="HMPP_kinase"/>
    <property type="match status" value="1"/>
</dbReference>
<evidence type="ECO:0000259" key="3">
    <source>
        <dbReference type="Pfam" id="PF08543"/>
    </source>
</evidence>
<dbReference type="InterPro" id="IPR013749">
    <property type="entry name" value="PM/HMP-P_kinase-1"/>
</dbReference>
<evidence type="ECO:0000313" key="4">
    <source>
        <dbReference type="EMBL" id="QCD44571.1"/>
    </source>
</evidence>
<sequence>MKNILIIAGSDSVGGAGIQADLKTAEALGCYGATAVTAITAQNTNGVIDVLALSPKMLDNQLKMITDELKIDAIKVGMLFNKELISCVKIWLENFKDIPIVIDPVCVAKSGAKLLEDSALMALKELLSYATIATPNLAEGKILELDFTNLPCDILLKRTKVDEFCEDSLYLRNGEILKFSQPLLKPEIMHGAGCSFSSALACFLACGDDKILAIKKAKKFISSAISGALDTKFGKRVLNHKVR</sequence>
<feature type="domain" description="Pyridoxamine kinase/Phosphomethylpyrimidine kinase" evidence="3">
    <location>
        <begin position="11"/>
        <end position="232"/>
    </location>
</feature>
<dbReference type="Gene3D" id="3.40.1190.20">
    <property type="match status" value="1"/>
</dbReference>
<dbReference type="PANTHER" id="PTHR20858:SF17">
    <property type="entry name" value="HYDROXYMETHYLPYRIMIDINE_PHOSPHOMETHYLPYRIMIDINE KINASE THI20-RELATED"/>
    <property type="match status" value="1"/>
</dbReference>
<dbReference type="GO" id="GO:0009229">
    <property type="term" value="P:thiamine diphosphate biosynthetic process"/>
    <property type="evidence" value="ECO:0007669"/>
    <property type="project" value="UniProtKB-UniPathway"/>
</dbReference>
<dbReference type="GO" id="GO:0008902">
    <property type="term" value="F:hydroxymethylpyrimidine kinase activity"/>
    <property type="evidence" value="ECO:0007669"/>
    <property type="project" value="UniProtKB-EC"/>
</dbReference>
<comment type="pathway">
    <text evidence="1">Cofactor biosynthesis; thiamine diphosphate biosynthesis.</text>
</comment>
<keyword evidence="4" id="KW-0418">Kinase</keyword>
<dbReference type="SUPFAM" id="SSF53613">
    <property type="entry name" value="Ribokinase-like"/>
    <property type="match status" value="1"/>
</dbReference>
<evidence type="ECO:0000313" key="5">
    <source>
        <dbReference type="Proteomes" id="UP000503264"/>
    </source>
</evidence>
<reference evidence="4 5" key="1">
    <citation type="submission" date="2016-07" db="EMBL/GenBank/DDBJ databases">
        <title>Comparative genomics of the Campylobacter concisus group.</title>
        <authorList>
            <person name="Miller W.G."/>
            <person name="Yee E."/>
            <person name="Chapman M.H."/>
            <person name="Huynh S."/>
            <person name="Bono J.L."/>
            <person name="On S.L.W."/>
            <person name="StLeger J."/>
            <person name="Foster G."/>
            <person name="Parker C.T."/>
        </authorList>
    </citation>
    <scope>NUCLEOTIDE SEQUENCE [LARGE SCALE GENOMIC DNA]</scope>
    <source>
        <strain evidence="4 5">CCUG 21559</strain>
    </source>
</reference>
<organism evidence="4 5">
    <name type="scientific">Campylobacter mucosalis CCUG 21559</name>
    <dbReference type="NCBI Taxonomy" id="1032067"/>
    <lineage>
        <taxon>Bacteria</taxon>
        <taxon>Pseudomonadati</taxon>
        <taxon>Campylobacterota</taxon>
        <taxon>Epsilonproteobacteria</taxon>
        <taxon>Campylobacterales</taxon>
        <taxon>Campylobacteraceae</taxon>
        <taxon>Campylobacter</taxon>
    </lineage>
</organism>
<protein>
    <recommendedName>
        <fullName evidence="2">hydroxymethylpyrimidine kinase</fullName>
        <ecNumber evidence="2">2.7.1.49</ecNumber>
    </recommendedName>
</protein>
<proteinExistence type="predicted"/>
<dbReference type="Pfam" id="PF08543">
    <property type="entry name" value="Phos_pyr_kin"/>
    <property type="match status" value="1"/>
</dbReference>
<dbReference type="UniPathway" id="UPA00060">
    <property type="reaction ID" value="UER00138"/>
</dbReference>
<dbReference type="InterPro" id="IPR004399">
    <property type="entry name" value="HMP/HMP-P_kinase_dom"/>
</dbReference>
<dbReference type="PANTHER" id="PTHR20858">
    <property type="entry name" value="PHOSPHOMETHYLPYRIMIDINE KINASE"/>
    <property type="match status" value="1"/>
</dbReference>
<dbReference type="GO" id="GO:0008972">
    <property type="term" value="F:phosphomethylpyrimidine kinase activity"/>
    <property type="evidence" value="ECO:0007669"/>
    <property type="project" value="InterPro"/>
</dbReference>
<dbReference type="EMBL" id="CP012542">
    <property type="protein sequence ID" value="QCD44571.1"/>
    <property type="molecule type" value="Genomic_DNA"/>
</dbReference>
<keyword evidence="5" id="KW-1185">Reference proteome</keyword>
<dbReference type="Proteomes" id="UP000503264">
    <property type="component" value="Chromosome"/>
</dbReference>
<dbReference type="RefSeq" id="WP_171993653.1">
    <property type="nucleotide sequence ID" value="NZ_CP012542.1"/>
</dbReference>
<evidence type="ECO:0000256" key="1">
    <source>
        <dbReference type="ARBA" id="ARBA00004948"/>
    </source>
</evidence>
<keyword evidence="4" id="KW-0808">Transferase</keyword>
<dbReference type="InterPro" id="IPR029056">
    <property type="entry name" value="Ribokinase-like"/>
</dbReference>
<dbReference type="EC" id="2.7.1.49" evidence="2"/>
<dbReference type="AlphaFoldDB" id="A0A6G5QFZ3"/>
<dbReference type="GO" id="GO:0009228">
    <property type="term" value="P:thiamine biosynthetic process"/>
    <property type="evidence" value="ECO:0007669"/>
    <property type="project" value="InterPro"/>
</dbReference>
<name>A0A6G5QFZ3_9BACT</name>